<dbReference type="Pfam" id="PF24883">
    <property type="entry name" value="NPHP3_N"/>
    <property type="match status" value="1"/>
</dbReference>
<dbReference type="PROSITE" id="PS50297">
    <property type="entry name" value="ANK_REP_REGION"/>
    <property type="match status" value="12"/>
</dbReference>
<dbReference type="InterPro" id="IPR054471">
    <property type="entry name" value="GPIID_WHD"/>
</dbReference>
<feature type="domain" description="GPI inositol-deacylase winged helix" evidence="5">
    <location>
        <begin position="351"/>
        <end position="444"/>
    </location>
</feature>
<dbReference type="SUPFAM" id="SSF48403">
    <property type="entry name" value="Ankyrin repeat"/>
    <property type="match status" value="2"/>
</dbReference>
<dbReference type="PANTHER" id="PTHR23206:SF7">
    <property type="entry name" value="PROTEIN KINASE DOMAIN-CONTAINING PROTEIN"/>
    <property type="match status" value="1"/>
</dbReference>
<feature type="repeat" description="ANK" evidence="3">
    <location>
        <begin position="869"/>
        <end position="898"/>
    </location>
</feature>
<sequence length="1035" mass="110838">MSHHTFHVHGGRGGQGGPGNEHGGLGGVGEGPTVDIDNINNATFNMPNGGEIMFRQRDAILDWLSPINFFLRHAAISEVRDKGTGGWLLADPLYNEWESGSGETLWCCGIPGAGKTVLVSMVVDHLHTKFTAKDIGVACIYLNHKEVDSQTPSRLLAGLWRQLVDEIGPVAENLYKQHRKKGTAPSLEEVASVLRSRISELSKVFIIIDAIDEYPEFQRHILLKQLEKMHDIVNFMITSRPNISLEDYSFQNLKTLDISAMPEDIEAYIDAQINLSPHLSRHVKQKSDLREEIHTKITSTVDGMFLLAKLHLQSLCTKKTIKAVRDALKELPKDLHNSYDVAMQRIEAQSEDDRKTAWSTLTWVANAKRLLTVEELQVALAIEPGTQSLDEENFMTIQTILSVCAGLVIVEEEHHLEEWQSMQSEECHQVVRLVHYTAQEYLDNIQAEKFPNAQTKITHTLLTFLTFDGYPVPTWHLSKLPPLAEYSQYCLAHAAGQPEVALREILLKFVGQAFQWMEIMNPQGSWGKWDSPPWNYHLQPSQPSALWIAAAANLVETTKLLLNEASLLQDLQGGFIAASYYGHIRIVNILLEKSTDVNAAERGQRALQAAATQGHTEIVSILLEHSADVNAAGGEYRSPLHAAAAQGHTKIVGILLEHGANVNVARGKYGSPLQAAAARGHTEIVGILLEHGANVNAAGGKHGSPLQAAGARGHTEIVGILLEHGADVNAAGGEYGSLLPVAAAQGHTKIVGILLEHGADVNAAGDEYGSPLPAAAARGHTEIVTILLEHGANVNAAGGKYGSALQAAAAKGHSKIVGILLEHSADVNAAGGEYGSPLHAAASEGHTKIVGILLEHGADVNVAGGCYASPLWAAAIEGHTEIVGILLEHGADVNAAEGEYGSPLQAAAAEGHTEIVGILLEHGADVNAAGGYYGSSLQAAAARGHTEIVGILLEHSADVNAAGSKYRSPLQAAAAGGHTKIVGILLEHSADANAAVGEHGSALQIATDEGYKEIVSMLLERGASFSVAMENSQHT</sequence>
<feature type="repeat" description="ANK" evidence="3">
    <location>
        <begin position="800"/>
        <end position="832"/>
    </location>
</feature>
<feature type="region of interest" description="Disordered" evidence="4">
    <location>
        <begin position="1"/>
        <end position="32"/>
    </location>
</feature>
<feature type="repeat" description="ANK" evidence="3">
    <location>
        <begin position="668"/>
        <end position="700"/>
    </location>
</feature>
<dbReference type="InterPro" id="IPR036770">
    <property type="entry name" value="Ankyrin_rpt-contain_sf"/>
</dbReference>
<dbReference type="PANTHER" id="PTHR23206">
    <property type="entry name" value="MASK PROTEIN"/>
    <property type="match status" value="1"/>
</dbReference>
<dbReference type="Proteomes" id="UP000623467">
    <property type="component" value="Unassembled WGS sequence"/>
</dbReference>
<keyword evidence="1" id="KW-0677">Repeat</keyword>
<dbReference type="PRINTS" id="PR01415">
    <property type="entry name" value="ANKYRIN"/>
</dbReference>
<dbReference type="OrthoDB" id="7464126at2759"/>
<dbReference type="InterPro" id="IPR002110">
    <property type="entry name" value="Ankyrin_rpt"/>
</dbReference>
<comment type="caution">
    <text evidence="7">The sequence shown here is derived from an EMBL/GenBank/DDBJ whole genome shotgun (WGS) entry which is preliminary data.</text>
</comment>
<dbReference type="EMBL" id="JACAZH010000070">
    <property type="protein sequence ID" value="KAF7330102.1"/>
    <property type="molecule type" value="Genomic_DNA"/>
</dbReference>
<feature type="repeat" description="ANK" evidence="3">
    <location>
        <begin position="602"/>
        <end position="634"/>
    </location>
</feature>
<evidence type="ECO:0000313" key="8">
    <source>
        <dbReference type="Proteomes" id="UP000623467"/>
    </source>
</evidence>
<feature type="repeat" description="ANK" evidence="3">
    <location>
        <begin position="899"/>
        <end position="931"/>
    </location>
</feature>
<name>A0A8H7CBF5_9AGAR</name>
<dbReference type="InterPro" id="IPR051631">
    <property type="entry name" value="Ankyrin-KH/SAM_domain"/>
</dbReference>
<feature type="repeat" description="ANK" evidence="3">
    <location>
        <begin position="965"/>
        <end position="997"/>
    </location>
</feature>
<feature type="repeat" description="ANK" evidence="3">
    <location>
        <begin position="998"/>
        <end position="1030"/>
    </location>
</feature>
<dbReference type="SMART" id="SM00248">
    <property type="entry name" value="ANK"/>
    <property type="match status" value="15"/>
</dbReference>
<keyword evidence="2 3" id="KW-0040">ANK repeat</keyword>
<organism evidence="7 8">
    <name type="scientific">Mycena sanguinolenta</name>
    <dbReference type="NCBI Taxonomy" id="230812"/>
    <lineage>
        <taxon>Eukaryota</taxon>
        <taxon>Fungi</taxon>
        <taxon>Dikarya</taxon>
        <taxon>Basidiomycota</taxon>
        <taxon>Agaricomycotina</taxon>
        <taxon>Agaricomycetes</taxon>
        <taxon>Agaricomycetidae</taxon>
        <taxon>Agaricales</taxon>
        <taxon>Marasmiineae</taxon>
        <taxon>Mycenaceae</taxon>
        <taxon>Mycena</taxon>
    </lineage>
</organism>
<evidence type="ECO:0000256" key="1">
    <source>
        <dbReference type="ARBA" id="ARBA00022737"/>
    </source>
</evidence>
<dbReference type="AlphaFoldDB" id="A0A8H7CBF5"/>
<feature type="compositionally biased region" description="Basic residues" evidence="4">
    <location>
        <begin position="1"/>
        <end position="10"/>
    </location>
</feature>
<dbReference type="InterPro" id="IPR056884">
    <property type="entry name" value="NPHP3-like_N"/>
</dbReference>
<dbReference type="Gene3D" id="1.25.40.20">
    <property type="entry name" value="Ankyrin repeat-containing domain"/>
    <property type="match status" value="4"/>
</dbReference>
<feature type="repeat" description="ANK" evidence="3">
    <location>
        <begin position="932"/>
        <end position="964"/>
    </location>
</feature>
<evidence type="ECO:0000256" key="2">
    <source>
        <dbReference type="ARBA" id="ARBA00023043"/>
    </source>
</evidence>
<feature type="repeat" description="ANK" evidence="3">
    <location>
        <begin position="767"/>
        <end position="799"/>
    </location>
</feature>
<feature type="repeat" description="ANK" evidence="3">
    <location>
        <begin position="701"/>
        <end position="733"/>
    </location>
</feature>
<dbReference type="Pfam" id="PF12796">
    <property type="entry name" value="Ank_2"/>
    <property type="match status" value="6"/>
</dbReference>
<keyword evidence="8" id="KW-1185">Reference proteome</keyword>
<dbReference type="Gene3D" id="3.40.50.300">
    <property type="entry name" value="P-loop containing nucleotide triphosphate hydrolases"/>
    <property type="match status" value="1"/>
</dbReference>
<feature type="compositionally biased region" description="Gly residues" evidence="4">
    <location>
        <begin position="11"/>
        <end position="30"/>
    </location>
</feature>
<evidence type="ECO:0000256" key="4">
    <source>
        <dbReference type="SAM" id="MobiDB-lite"/>
    </source>
</evidence>
<accession>A0A8H7CBF5</accession>
<evidence type="ECO:0000259" key="5">
    <source>
        <dbReference type="Pfam" id="PF22939"/>
    </source>
</evidence>
<feature type="repeat" description="ANK" evidence="3">
    <location>
        <begin position="635"/>
        <end position="667"/>
    </location>
</feature>
<feature type="domain" description="Nephrocystin 3-like N-terminal" evidence="6">
    <location>
        <begin position="83"/>
        <end position="240"/>
    </location>
</feature>
<gene>
    <name evidence="7" type="ORF">MSAN_02466700</name>
</gene>
<protein>
    <submittedName>
        <fullName evidence="7">Ankyrin 2,3/unc44</fullName>
    </submittedName>
</protein>
<evidence type="ECO:0000259" key="6">
    <source>
        <dbReference type="Pfam" id="PF24883"/>
    </source>
</evidence>
<dbReference type="PROSITE" id="PS50088">
    <property type="entry name" value="ANK_REPEAT"/>
    <property type="match status" value="13"/>
</dbReference>
<dbReference type="Pfam" id="PF22939">
    <property type="entry name" value="WHD_GPIID"/>
    <property type="match status" value="1"/>
</dbReference>
<evidence type="ECO:0000256" key="3">
    <source>
        <dbReference type="PROSITE-ProRule" id="PRU00023"/>
    </source>
</evidence>
<dbReference type="SUPFAM" id="SSF52540">
    <property type="entry name" value="P-loop containing nucleoside triphosphate hydrolases"/>
    <property type="match status" value="1"/>
</dbReference>
<feature type="repeat" description="ANK" evidence="3">
    <location>
        <begin position="734"/>
        <end position="766"/>
    </location>
</feature>
<dbReference type="InterPro" id="IPR027417">
    <property type="entry name" value="P-loop_NTPase"/>
</dbReference>
<reference evidence="7" key="1">
    <citation type="submission" date="2020-05" db="EMBL/GenBank/DDBJ databases">
        <title>Mycena genomes resolve the evolution of fungal bioluminescence.</title>
        <authorList>
            <person name="Tsai I.J."/>
        </authorList>
    </citation>
    <scope>NUCLEOTIDE SEQUENCE</scope>
    <source>
        <strain evidence="7">160909Yilan</strain>
    </source>
</reference>
<dbReference type="GO" id="GO:0005737">
    <property type="term" value="C:cytoplasm"/>
    <property type="evidence" value="ECO:0007669"/>
    <property type="project" value="TreeGrafter"/>
</dbReference>
<evidence type="ECO:0000313" key="7">
    <source>
        <dbReference type="EMBL" id="KAF7330102.1"/>
    </source>
</evidence>
<proteinExistence type="predicted"/>
<feature type="repeat" description="ANK" evidence="3">
    <location>
        <begin position="833"/>
        <end position="865"/>
    </location>
</feature>